<evidence type="ECO:0000313" key="1">
    <source>
        <dbReference type="EMBL" id="GAF83797.1"/>
    </source>
</evidence>
<organism evidence="1">
    <name type="scientific">marine sediment metagenome</name>
    <dbReference type="NCBI Taxonomy" id="412755"/>
    <lineage>
        <taxon>unclassified sequences</taxon>
        <taxon>metagenomes</taxon>
        <taxon>ecological metagenomes</taxon>
    </lineage>
</organism>
<dbReference type="EMBL" id="BARS01003517">
    <property type="protein sequence ID" value="GAF83797.1"/>
    <property type="molecule type" value="Genomic_DNA"/>
</dbReference>
<reference evidence="1" key="1">
    <citation type="journal article" date="2014" name="Front. Microbiol.">
        <title>High frequency of phylogenetically diverse reductive dehalogenase-homologous genes in deep subseafloor sedimentary metagenomes.</title>
        <authorList>
            <person name="Kawai M."/>
            <person name="Futagami T."/>
            <person name="Toyoda A."/>
            <person name="Takaki Y."/>
            <person name="Nishi S."/>
            <person name="Hori S."/>
            <person name="Arai W."/>
            <person name="Tsubouchi T."/>
            <person name="Morono Y."/>
            <person name="Uchiyama I."/>
            <person name="Ito T."/>
            <person name="Fujiyama A."/>
            <person name="Inagaki F."/>
            <person name="Takami H."/>
        </authorList>
    </citation>
    <scope>NUCLEOTIDE SEQUENCE</scope>
    <source>
        <strain evidence="1">Expedition CK06-06</strain>
    </source>
</reference>
<dbReference type="AlphaFoldDB" id="X0T6I4"/>
<proteinExistence type="predicted"/>
<name>X0T6I4_9ZZZZ</name>
<gene>
    <name evidence="1" type="ORF">S01H1_06822</name>
</gene>
<feature type="non-terminal residue" evidence="1">
    <location>
        <position position="1"/>
    </location>
</feature>
<comment type="caution">
    <text evidence="1">The sequence shown here is derived from an EMBL/GenBank/DDBJ whole genome shotgun (WGS) entry which is preliminary data.</text>
</comment>
<protein>
    <submittedName>
        <fullName evidence="1">Uncharacterized protein</fullName>
    </submittedName>
</protein>
<sequence length="447" mass="50592">QVEEEAPSPFKTNTKLAMAILDRSARADDASANKMLWESFGLSEEWTPTSYLHDHQKAGEKATREMKEWVDWSGVEQAQQDYMMSGADMAEAEEVQEAFEEEYQRRKDEILAERDGPGGIDKDRFQQLVSALEDDADKVNQGVKDAHMGTFVASENVLKEAAKLRDPIKNAMRIRNQYTQIDSQAAGEILHRAGNPLWSEIDEDDDDYKAASGKGTAGLSGKKLKALRWKHRNQNSKETMEESSRYPNSTKIQESLQDLFSIAHRDTVGGPGMTNIQWESEVMVRAYASASDGGSICLSVGADPKKMTKHKMYDKARKYSEDSAMDGDDIAIHEFAHHMEFTNTEMSQRFADFYERRTKGQPVVRNGDIDPRTGEKYPDMSHYDADEMFIPDHFFSTYCGKTYGETAEHGELVSMGVQALYNEHMWGNMVRDDPEHLSLIIATLRGY</sequence>
<accession>X0T6I4</accession>